<dbReference type="InterPro" id="IPR037103">
    <property type="entry name" value="Tubulin/FtsZ-like_C"/>
</dbReference>
<dbReference type="EMBL" id="QGMY01000009">
    <property type="protein sequence ID" value="PWR71033.1"/>
    <property type="molecule type" value="Genomic_DNA"/>
</dbReference>
<sequence length="374" mass="41356">MRLLILGLGTAGSRIADAIAEPAAGSTRNTLHVIAVDNDPTILENLKYIRRDRKVYFPKDSISTPELLTTTFTIDEVKAQLKSNDAGGHDAVLLCAGLGGGLIDLVPHLVGIIRETMFEPVFALVTLPSDDEGQERLKRAATNMRQIRSILDGVIVFDNQLWLDKVREQIETAVQQPGPGVTERFWIPGTPEKTSVDPYDLINHQISKRIQLLIQAGEVQDTPPQMVLDTREILNTITGMGLITIGLADEFLEEHSKIGFFRQKQESLVHRQEKAGRIVKLAEKAVFRDISAYSELSSAKKALILLIGPEDELSMKGFMAVRKWIDDSINGYELRSGDSPVSSRHGSHVAVLIVLSGLSEIPRVSELDRLIQKN</sequence>
<evidence type="ECO:0000256" key="2">
    <source>
        <dbReference type="ARBA" id="ARBA00023134"/>
    </source>
</evidence>
<dbReference type="GO" id="GO:0051301">
    <property type="term" value="P:cell division"/>
    <property type="evidence" value="ECO:0007669"/>
    <property type="project" value="TreeGrafter"/>
</dbReference>
<organism evidence="4 5">
    <name type="scientific">Methanospirillum lacunae</name>
    <dbReference type="NCBI Taxonomy" id="668570"/>
    <lineage>
        <taxon>Archaea</taxon>
        <taxon>Methanobacteriati</taxon>
        <taxon>Methanobacteriota</taxon>
        <taxon>Stenosarchaea group</taxon>
        <taxon>Methanomicrobia</taxon>
        <taxon>Methanomicrobiales</taxon>
        <taxon>Methanospirillaceae</taxon>
        <taxon>Methanospirillum</taxon>
    </lineage>
</organism>
<dbReference type="GO" id="GO:0005525">
    <property type="term" value="F:GTP binding"/>
    <property type="evidence" value="ECO:0007669"/>
    <property type="project" value="UniProtKB-KW"/>
</dbReference>
<dbReference type="PANTHER" id="PTHR30314:SF3">
    <property type="entry name" value="MITOCHONDRIAL DIVISION PROTEIN FSZA"/>
    <property type="match status" value="1"/>
</dbReference>
<dbReference type="SUPFAM" id="SSF52490">
    <property type="entry name" value="Tubulin nucleotide-binding domain-like"/>
    <property type="match status" value="1"/>
</dbReference>
<evidence type="ECO:0000256" key="1">
    <source>
        <dbReference type="ARBA" id="ARBA00022741"/>
    </source>
</evidence>
<dbReference type="GO" id="GO:0003924">
    <property type="term" value="F:GTPase activity"/>
    <property type="evidence" value="ECO:0007669"/>
    <property type="project" value="InterPro"/>
</dbReference>
<evidence type="ECO:0000313" key="4">
    <source>
        <dbReference type="EMBL" id="PWR71033.1"/>
    </source>
</evidence>
<dbReference type="GO" id="GO:0005737">
    <property type="term" value="C:cytoplasm"/>
    <property type="evidence" value="ECO:0007669"/>
    <property type="project" value="TreeGrafter"/>
</dbReference>
<gene>
    <name evidence="4" type="ORF">DK846_13730</name>
</gene>
<dbReference type="Gene3D" id="3.40.50.1440">
    <property type="entry name" value="Tubulin/FtsZ, GTPase domain"/>
    <property type="match status" value="1"/>
</dbReference>
<keyword evidence="1" id="KW-0547">Nucleotide-binding</keyword>
<name>A0A2V2N6Y4_9EURY</name>
<proteinExistence type="predicted"/>
<comment type="caution">
    <text evidence="4">The sequence shown here is derived from an EMBL/GenBank/DDBJ whole genome shotgun (WGS) entry which is preliminary data.</text>
</comment>
<dbReference type="Gene3D" id="3.30.1330.20">
    <property type="entry name" value="Tubulin/FtsZ, C-terminal domain"/>
    <property type="match status" value="1"/>
</dbReference>
<dbReference type="GeneID" id="97547401"/>
<protein>
    <recommendedName>
        <fullName evidence="3">Tubulin-like CetZ C-terminal domain-containing protein</fullName>
    </recommendedName>
</protein>
<reference evidence="4 5" key="1">
    <citation type="submission" date="2018-05" db="EMBL/GenBank/DDBJ databases">
        <title>Draft genome of Methanospirillum lacunae Ki8-1.</title>
        <authorList>
            <person name="Dueholm M.S."/>
            <person name="Nielsen P.H."/>
            <person name="Bakmann L.F."/>
            <person name="Otzen D.E."/>
        </authorList>
    </citation>
    <scope>NUCLEOTIDE SEQUENCE [LARGE SCALE GENOMIC DNA]</scope>
    <source>
        <strain evidence="4 5">Ki8-1</strain>
    </source>
</reference>
<dbReference type="AlphaFoldDB" id="A0A2V2N6Y4"/>
<dbReference type="InterPro" id="IPR048737">
    <property type="entry name" value="CetZ_C"/>
</dbReference>
<evidence type="ECO:0000313" key="5">
    <source>
        <dbReference type="Proteomes" id="UP000245657"/>
    </source>
</evidence>
<dbReference type="PANTHER" id="PTHR30314">
    <property type="entry name" value="CELL DIVISION PROTEIN FTSZ-RELATED"/>
    <property type="match status" value="1"/>
</dbReference>
<dbReference type="InterPro" id="IPR036525">
    <property type="entry name" value="Tubulin/FtsZ_GTPase_sf"/>
</dbReference>
<dbReference type="GO" id="GO:0032153">
    <property type="term" value="C:cell division site"/>
    <property type="evidence" value="ECO:0007669"/>
    <property type="project" value="TreeGrafter"/>
</dbReference>
<dbReference type="RefSeq" id="WP_109969527.1">
    <property type="nucleotide sequence ID" value="NZ_CP176093.1"/>
</dbReference>
<dbReference type="Proteomes" id="UP000245657">
    <property type="component" value="Unassembled WGS sequence"/>
</dbReference>
<evidence type="ECO:0000259" key="3">
    <source>
        <dbReference type="Pfam" id="PF21011"/>
    </source>
</evidence>
<dbReference type="Pfam" id="PF21011">
    <property type="entry name" value="CetZ_C"/>
    <property type="match status" value="1"/>
</dbReference>
<dbReference type="InterPro" id="IPR045061">
    <property type="entry name" value="FtsZ/CetZ"/>
</dbReference>
<accession>A0A2V2N6Y4</accession>
<keyword evidence="5" id="KW-1185">Reference proteome</keyword>
<feature type="domain" description="Tubulin-like CetZ C-terminal" evidence="3">
    <location>
        <begin position="198"/>
        <end position="368"/>
    </location>
</feature>
<keyword evidence="2" id="KW-0342">GTP-binding</keyword>
<dbReference type="OrthoDB" id="329751at2157"/>